<accession>A0A4R6WWW9</accession>
<keyword evidence="3" id="KW-0804">Transcription</keyword>
<dbReference type="NCBIfam" id="NF033788">
    <property type="entry name" value="HTH_metalloreg"/>
    <property type="match status" value="1"/>
</dbReference>
<evidence type="ECO:0000259" key="4">
    <source>
        <dbReference type="PROSITE" id="PS50987"/>
    </source>
</evidence>
<proteinExistence type="predicted"/>
<gene>
    <name evidence="5" type="ORF">A8950_0293</name>
</gene>
<organism evidence="5 6">
    <name type="scientific">Dongia mobilis</name>
    <dbReference type="NCBI Taxonomy" id="578943"/>
    <lineage>
        <taxon>Bacteria</taxon>
        <taxon>Pseudomonadati</taxon>
        <taxon>Pseudomonadota</taxon>
        <taxon>Alphaproteobacteria</taxon>
        <taxon>Rhodospirillales</taxon>
        <taxon>Dongiaceae</taxon>
        <taxon>Dongia</taxon>
    </lineage>
</organism>
<keyword evidence="2" id="KW-0238">DNA-binding</keyword>
<dbReference type="Gene3D" id="1.10.10.10">
    <property type="entry name" value="Winged helix-like DNA-binding domain superfamily/Winged helix DNA-binding domain"/>
    <property type="match status" value="1"/>
</dbReference>
<dbReference type="GO" id="GO:0003677">
    <property type="term" value="F:DNA binding"/>
    <property type="evidence" value="ECO:0007669"/>
    <property type="project" value="UniProtKB-KW"/>
</dbReference>
<reference evidence="5 6" key="1">
    <citation type="submission" date="2019-03" db="EMBL/GenBank/DDBJ databases">
        <title>Genomic Encyclopedia of Type Strains, Phase III (KMG-III): the genomes of soil and plant-associated and newly described type strains.</title>
        <authorList>
            <person name="Whitman W."/>
        </authorList>
    </citation>
    <scope>NUCLEOTIDE SEQUENCE [LARGE SCALE GENOMIC DNA]</scope>
    <source>
        <strain evidence="5 6">CGMCC 1.7660</strain>
    </source>
</reference>
<keyword evidence="6" id="KW-1185">Reference proteome</keyword>
<dbReference type="Proteomes" id="UP000295783">
    <property type="component" value="Unassembled WGS sequence"/>
</dbReference>
<dbReference type="SMART" id="SM00418">
    <property type="entry name" value="HTH_ARSR"/>
    <property type="match status" value="1"/>
</dbReference>
<name>A0A4R6WWW9_9PROT</name>
<comment type="caution">
    <text evidence="5">The sequence shown here is derived from an EMBL/GenBank/DDBJ whole genome shotgun (WGS) entry which is preliminary data.</text>
</comment>
<evidence type="ECO:0000256" key="3">
    <source>
        <dbReference type="ARBA" id="ARBA00023163"/>
    </source>
</evidence>
<dbReference type="CDD" id="cd00090">
    <property type="entry name" value="HTH_ARSR"/>
    <property type="match status" value="1"/>
</dbReference>
<dbReference type="SUPFAM" id="SSF46785">
    <property type="entry name" value="Winged helix' DNA-binding domain"/>
    <property type="match status" value="1"/>
</dbReference>
<dbReference type="EMBL" id="SNYW01000002">
    <property type="protein sequence ID" value="TDQ85506.1"/>
    <property type="molecule type" value="Genomic_DNA"/>
</dbReference>
<dbReference type="PANTHER" id="PTHR43132">
    <property type="entry name" value="ARSENICAL RESISTANCE OPERON REPRESSOR ARSR-RELATED"/>
    <property type="match status" value="1"/>
</dbReference>
<evidence type="ECO:0000313" key="5">
    <source>
        <dbReference type="EMBL" id="TDQ85506.1"/>
    </source>
</evidence>
<evidence type="ECO:0000313" key="6">
    <source>
        <dbReference type="Proteomes" id="UP000295783"/>
    </source>
</evidence>
<dbReference type="GO" id="GO:0003700">
    <property type="term" value="F:DNA-binding transcription factor activity"/>
    <property type="evidence" value="ECO:0007669"/>
    <property type="project" value="InterPro"/>
</dbReference>
<evidence type="ECO:0000256" key="2">
    <source>
        <dbReference type="ARBA" id="ARBA00023125"/>
    </source>
</evidence>
<dbReference type="InterPro" id="IPR051011">
    <property type="entry name" value="Metal_resp_trans_reg"/>
</dbReference>
<dbReference type="InterPro" id="IPR036390">
    <property type="entry name" value="WH_DNA-bd_sf"/>
</dbReference>
<dbReference type="Pfam" id="PF01022">
    <property type="entry name" value="HTH_5"/>
    <property type="match status" value="1"/>
</dbReference>
<sequence>MDAMLETATEVSELMKSLGNPKRLLILCQLVEGEKSVSELARLTAMKEPAVSQQLALLRKDGIVAPRRDGQNVLYDLVRKDVRQLIEFLYATYCQPSCDTA</sequence>
<dbReference type="PRINTS" id="PR00778">
    <property type="entry name" value="HTHARSR"/>
</dbReference>
<dbReference type="InterPro" id="IPR001845">
    <property type="entry name" value="HTH_ArsR_DNA-bd_dom"/>
</dbReference>
<keyword evidence="1" id="KW-0805">Transcription regulation</keyword>
<dbReference type="InterPro" id="IPR036388">
    <property type="entry name" value="WH-like_DNA-bd_sf"/>
</dbReference>
<dbReference type="PROSITE" id="PS50987">
    <property type="entry name" value="HTH_ARSR_2"/>
    <property type="match status" value="1"/>
</dbReference>
<protein>
    <submittedName>
        <fullName evidence="5">ArsR family transcriptional regulator</fullName>
    </submittedName>
</protein>
<evidence type="ECO:0000256" key="1">
    <source>
        <dbReference type="ARBA" id="ARBA00023015"/>
    </source>
</evidence>
<dbReference type="AlphaFoldDB" id="A0A4R6WWW9"/>
<feature type="domain" description="HTH arsR-type" evidence="4">
    <location>
        <begin position="3"/>
        <end position="97"/>
    </location>
</feature>
<dbReference type="InterPro" id="IPR011991">
    <property type="entry name" value="ArsR-like_HTH"/>
</dbReference>
<dbReference type="PANTHER" id="PTHR43132:SF2">
    <property type="entry name" value="ARSENICAL RESISTANCE OPERON REPRESSOR ARSR-RELATED"/>
    <property type="match status" value="1"/>
</dbReference>
<dbReference type="RefSeq" id="WP_243735495.1">
    <property type="nucleotide sequence ID" value="NZ_SNYW01000002.1"/>
</dbReference>